<evidence type="ECO:0000313" key="2">
    <source>
        <dbReference type="Proteomes" id="UP000603940"/>
    </source>
</evidence>
<name>A0ABR7R821_9PROT</name>
<sequence>MQVRRVGPVVPVVRVSPGGTYDALGTAFAISRNRYATAAHVVQRRDEGLCVAFSADDPNDGYQDTTNTGRHLLEAKLVEVDPVRDIAILEVAGIDYDIRYSIGSSDDVLPGTPIYTVGYPHADYGRLVLTQQSSTVGARILIGSGPIKTKHLVLNIQTRPGQSGSPVFARNNGAEIISAMVIGSYAPNTPRMIIGTIDPDTLHQTTHAISAEYIRRMMA</sequence>
<dbReference type="RefSeq" id="WP_187778950.1">
    <property type="nucleotide sequence ID" value="NZ_JACTUZ010000051.1"/>
</dbReference>
<gene>
    <name evidence="1" type="ORF">IBL25_12855</name>
</gene>
<dbReference type="Pfam" id="PF13365">
    <property type="entry name" value="Trypsin_2"/>
    <property type="match status" value="1"/>
</dbReference>
<organism evidence="1 2">
    <name type="scientific">Pseudoroseomonas ludipueritiae</name>
    <dbReference type="NCBI Taxonomy" id="198093"/>
    <lineage>
        <taxon>Bacteria</taxon>
        <taxon>Pseudomonadati</taxon>
        <taxon>Pseudomonadota</taxon>
        <taxon>Alphaproteobacteria</taxon>
        <taxon>Acetobacterales</taxon>
        <taxon>Acetobacteraceae</taxon>
        <taxon>Pseudoroseomonas</taxon>
    </lineage>
</organism>
<keyword evidence="2" id="KW-1185">Reference proteome</keyword>
<accession>A0ABR7R821</accession>
<comment type="caution">
    <text evidence="1">The sequence shown here is derived from an EMBL/GenBank/DDBJ whole genome shotgun (WGS) entry which is preliminary data.</text>
</comment>
<dbReference type="SUPFAM" id="SSF50494">
    <property type="entry name" value="Trypsin-like serine proteases"/>
    <property type="match status" value="1"/>
</dbReference>
<dbReference type="InterPro" id="IPR009003">
    <property type="entry name" value="Peptidase_S1_PA"/>
</dbReference>
<dbReference type="InterPro" id="IPR043504">
    <property type="entry name" value="Peptidase_S1_PA_chymotrypsin"/>
</dbReference>
<dbReference type="Proteomes" id="UP000603940">
    <property type="component" value="Unassembled WGS sequence"/>
</dbReference>
<reference evidence="1 2" key="1">
    <citation type="journal article" date="2009" name="Int. J. Syst. Evol. Microbiol.">
        <title>Transfer of Teichococcus ludipueritiae and Muricoccus roseus to the genus Roseomonas, as Roseomonas ludipueritiae comb. nov. and Roseomonas rosea comb. nov., respectively, and emended description of the genus Roseomonas.</title>
        <authorList>
            <person name="Sanchez-Porro C."/>
            <person name="Gallego V."/>
            <person name="Busse H.J."/>
            <person name="Kampfer P."/>
            <person name="Ventosa A."/>
        </authorList>
    </citation>
    <scope>NUCLEOTIDE SEQUENCE [LARGE SCALE GENOMIC DNA]</scope>
    <source>
        <strain evidence="1 2">DSM 14915</strain>
    </source>
</reference>
<dbReference type="Gene3D" id="2.40.10.10">
    <property type="entry name" value="Trypsin-like serine proteases"/>
    <property type="match status" value="2"/>
</dbReference>
<evidence type="ECO:0000313" key="1">
    <source>
        <dbReference type="EMBL" id="MBC9177831.1"/>
    </source>
</evidence>
<protein>
    <submittedName>
        <fullName evidence="1">Trypsin-like peptidase domain-containing protein</fullName>
    </submittedName>
</protein>
<proteinExistence type="predicted"/>
<dbReference type="EMBL" id="JACTUZ010000051">
    <property type="protein sequence ID" value="MBC9177831.1"/>
    <property type="molecule type" value="Genomic_DNA"/>
</dbReference>